<feature type="transmembrane region" description="Helical" evidence="5">
    <location>
        <begin position="340"/>
        <end position="361"/>
    </location>
</feature>
<dbReference type="GO" id="GO:0016874">
    <property type="term" value="F:ligase activity"/>
    <property type="evidence" value="ECO:0007669"/>
    <property type="project" value="UniProtKB-KW"/>
</dbReference>
<evidence type="ECO:0000256" key="4">
    <source>
        <dbReference type="ARBA" id="ARBA00023136"/>
    </source>
</evidence>
<keyword evidence="2 5" id="KW-0812">Transmembrane</keyword>
<feature type="transmembrane region" description="Helical" evidence="5">
    <location>
        <begin position="308"/>
        <end position="328"/>
    </location>
</feature>
<dbReference type="EMBL" id="LT630003">
    <property type="protein sequence ID" value="SET96088.1"/>
    <property type="molecule type" value="Genomic_DNA"/>
</dbReference>
<feature type="domain" description="O-antigen ligase-related" evidence="6">
    <location>
        <begin position="317"/>
        <end position="457"/>
    </location>
</feature>
<dbReference type="PANTHER" id="PTHR37422:SF13">
    <property type="entry name" value="LIPOPOLYSACCHARIDE BIOSYNTHESIS PROTEIN PA4999-RELATED"/>
    <property type="match status" value="1"/>
</dbReference>
<feature type="transmembrane region" description="Helical" evidence="5">
    <location>
        <begin position="197"/>
        <end position="214"/>
    </location>
</feature>
<dbReference type="InterPro" id="IPR051533">
    <property type="entry name" value="WaaL-like"/>
</dbReference>
<comment type="subcellular location">
    <subcellularLocation>
        <location evidence="1">Membrane</location>
        <topology evidence="1">Multi-pass membrane protein</topology>
    </subcellularLocation>
</comment>
<proteinExistence type="predicted"/>
<feature type="transmembrane region" description="Helical" evidence="5">
    <location>
        <begin position="89"/>
        <end position="112"/>
    </location>
</feature>
<evidence type="ECO:0000313" key="7">
    <source>
        <dbReference type="EMBL" id="SET96088.1"/>
    </source>
</evidence>
<keyword evidence="7" id="KW-0436">Ligase</keyword>
<evidence type="ECO:0000256" key="5">
    <source>
        <dbReference type="SAM" id="Phobius"/>
    </source>
</evidence>
<feature type="transmembrane region" description="Helical" evidence="5">
    <location>
        <begin position="243"/>
        <end position="259"/>
    </location>
</feature>
<feature type="transmembrane region" description="Helical" evidence="5">
    <location>
        <begin position="124"/>
        <end position="142"/>
    </location>
</feature>
<feature type="transmembrane region" description="Helical" evidence="5">
    <location>
        <begin position="221"/>
        <end position="237"/>
    </location>
</feature>
<name>A0ABY1CDN1_9FIRM</name>
<dbReference type="InterPro" id="IPR007016">
    <property type="entry name" value="O-antigen_ligase-rel_domated"/>
</dbReference>
<feature type="transmembrane region" description="Helical" evidence="5">
    <location>
        <begin position="45"/>
        <end position="68"/>
    </location>
</feature>
<reference evidence="7 8" key="1">
    <citation type="submission" date="2016-10" db="EMBL/GenBank/DDBJ databases">
        <authorList>
            <person name="Varghese N."/>
            <person name="Submissions S."/>
        </authorList>
    </citation>
    <scope>NUCLEOTIDE SEQUENCE [LARGE SCALE GENOMIC DNA]</scope>
    <source>
        <strain evidence="7 8">ATCC 19403</strain>
    </source>
</reference>
<evidence type="ECO:0000256" key="1">
    <source>
        <dbReference type="ARBA" id="ARBA00004141"/>
    </source>
</evidence>
<gene>
    <name evidence="7" type="ORF">SAMN02745906_3439</name>
</gene>
<protein>
    <submittedName>
        <fullName evidence="7">O-Antigen ligase</fullName>
    </submittedName>
</protein>
<evidence type="ECO:0000259" key="6">
    <source>
        <dbReference type="Pfam" id="PF04932"/>
    </source>
</evidence>
<feature type="transmembrane region" description="Helical" evidence="5">
    <location>
        <begin position="476"/>
        <end position="493"/>
    </location>
</feature>
<keyword evidence="4 5" id="KW-0472">Membrane</keyword>
<sequence>MMTSCKKIEKVNFLSIVTGIYVILIGLGLPLVVKNQYFDILIVKYYYYCICTILMAILVVGYSVTVGAKQTALFFKEFSLKKFLRNCTVADYAVLIYLMVAFISTITSDYLYESFWGNEGRYTGLFLITWYVISCFCVSRFWKYKSWYIDVILAAGMLVCLFGITDYFKLDILHFKANMVAEQIPIFTSTIGNINTYTAYVGILVAIATVLFATDTKVKNMLWHYLCMVIGFFAIIMGVSDNAYLSLGVLFGFLPLYLFKSSKGIQRYVVVLATFFSVIQCIDWINIYCGESVIGIESAFEVVIRFRGLPYLVMSLWGIVILWYFITFKKKYEAKEFGNLFRYLWIALLLLIILAVLYIIYDCNVAGNANRYGSLSSYFLFNDDWGTNRGYIWRMAMECFQSLPLWKKIVGYGPETFGILVMHKTANNPYNQLFDSAHNEYLHMLTTVGIAGLISYLSFIIGYIRNCLNNYSKNPYIMAIMFGIICYSIQAFVNLNLPITTPVFWLLLGMGSTKSIEKL</sequence>
<feature type="transmembrane region" description="Helical" evidence="5">
    <location>
        <begin position="441"/>
        <end position="464"/>
    </location>
</feature>
<organism evidence="7 8">
    <name type="scientific">Lacrimispora sphenoides JCM 1415</name>
    <dbReference type="NCBI Taxonomy" id="1297793"/>
    <lineage>
        <taxon>Bacteria</taxon>
        <taxon>Bacillati</taxon>
        <taxon>Bacillota</taxon>
        <taxon>Clostridia</taxon>
        <taxon>Lachnospirales</taxon>
        <taxon>Lachnospiraceae</taxon>
        <taxon>Lacrimispora</taxon>
    </lineage>
</organism>
<feature type="transmembrane region" description="Helical" evidence="5">
    <location>
        <begin position="147"/>
        <end position="168"/>
    </location>
</feature>
<dbReference type="Pfam" id="PF04932">
    <property type="entry name" value="Wzy_C"/>
    <property type="match status" value="1"/>
</dbReference>
<feature type="transmembrane region" description="Helical" evidence="5">
    <location>
        <begin position="268"/>
        <end position="288"/>
    </location>
</feature>
<accession>A0ABY1CDN1</accession>
<keyword evidence="3 5" id="KW-1133">Transmembrane helix</keyword>
<dbReference type="Proteomes" id="UP000198970">
    <property type="component" value="Chromosome I"/>
</dbReference>
<keyword evidence="8" id="KW-1185">Reference proteome</keyword>
<dbReference type="PANTHER" id="PTHR37422">
    <property type="entry name" value="TEICHURONIC ACID BIOSYNTHESIS PROTEIN TUAE"/>
    <property type="match status" value="1"/>
</dbReference>
<feature type="transmembrane region" description="Helical" evidence="5">
    <location>
        <begin position="12"/>
        <end position="33"/>
    </location>
</feature>
<evidence type="ECO:0000256" key="2">
    <source>
        <dbReference type="ARBA" id="ARBA00022692"/>
    </source>
</evidence>
<evidence type="ECO:0000256" key="3">
    <source>
        <dbReference type="ARBA" id="ARBA00022989"/>
    </source>
</evidence>
<evidence type="ECO:0000313" key="8">
    <source>
        <dbReference type="Proteomes" id="UP000198970"/>
    </source>
</evidence>
<dbReference type="RefSeq" id="WP_242941284.1">
    <property type="nucleotide sequence ID" value="NZ_LT630003.1"/>
</dbReference>